<keyword evidence="2" id="KW-1185">Reference proteome</keyword>
<organism evidence="1 2">
    <name type="scientific">Necator americanus</name>
    <name type="common">Human hookworm</name>
    <dbReference type="NCBI Taxonomy" id="51031"/>
    <lineage>
        <taxon>Eukaryota</taxon>
        <taxon>Metazoa</taxon>
        <taxon>Ecdysozoa</taxon>
        <taxon>Nematoda</taxon>
        <taxon>Chromadorea</taxon>
        <taxon>Rhabditida</taxon>
        <taxon>Rhabditina</taxon>
        <taxon>Rhabditomorpha</taxon>
        <taxon>Strongyloidea</taxon>
        <taxon>Ancylostomatidae</taxon>
        <taxon>Bunostominae</taxon>
        <taxon>Necator</taxon>
    </lineage>
</organism>
<protein>
    <submittedName>
        <fullName evidence="1">Uncharacterized protein</fullName>
    </submittedName>
</protein>
<evidence type="ECO:0000313" key="2">
    <source>
        <dbReference type="Proteomes" id="UP000053676"/>
    </source>
</evidence>
<gene>
    <name evidence="1" type="ORF">NECAME_19390</name>
</gene>
<proteinExistence type="predicted"/>
<sequence length="114" mass="12924">MKRAIARNCRQHVLLANTREAVHAQRPGRAFVRAARFLFRAVDVRENLRAALEITLAGGCERKPACRAVEQAGAQMRFELRHRARHCAGGRIQRLSCGREAARFHDAHEHAHIL</sequence>
<accession>W2SR62</accession>
<evidence type="ECO:0000313" key="1">
    <source>
        <dbReference type="EMBL" id="ETN71326.1"/>
    </source>
</evidence>
<dbReference type="EMBL" id="KI668802">
    <property type="protein sequence ID" value="ETN71326.1"/>
    <property type="molecule type" value="Genomic_DNA"/>
</dbReference>
<dbReference type="KEGG" id="nai:NECAME_19390"/>
<dbReference type="AlphaFoldDB" id="W2SR62"/>
<name>W2SR62_NECAM</name>
<dbReference type="Proteomes" id="UP000053676">
    <property type="component" value="Unassembled WGS sequence"/>
</dbReference>
<reference evidence="2" key="1">
    <citation type="journal article" date="2014" name="Nat. Genet.">
        <title>Genome of the human hookworm Necator americanus.</title>
        <authorList>
            <person name="Tang Y.T."/>
            <person name="Gao X."/>
            <person name="Rosa B.A."/>
            <person name="Abubucker S."/>
            <person name="Hallsworth-Pepin K."/>
            <person name="Martin J."/>
            <person name="Tyagi R."/>
            <person name="Heizer E."/>
            <person name="Zhang X."/>
            <person name="Bhonagiri-Palsikar V."/>
            <person name="Minx P."/>
            <person name="Warren W.C."/>
            <person name="Wang Q."/>
            <person name="Zhan B."/>
            <person name="Hotez P.J."/>
            <person name="Sternberg P.W."/>
            <person name="Dougall A."/>
            <person name="Gaze S.T."/>
            <person name="Mulvenna J."/>
            <person name="Sotillo J."/>
            <person name="Ranganathan S."/>
            <person name="Rabelo E.M."/>
            <person name="Wilson R.K."/>
            <person name="Felgner P.L."/>
            <person name="Bethony J."/>
            <person name="Hawdon J.M."/>
            <person name="Gasser R.B."/>
            <person name="Loukas A."/>
            <person name="Mitreva M."/>
        </authorList>
    </citation>
    <scope>NUCLEOTIDE SEQUENCE [LARGE SCALE GENOMIC DNA]</scope>
</reference>